<evidence type="ECO:0000256" key="4">
    <source>
        <dbReference type="ARBA" id="ARBA00022842"/>
    </source>
</evidence>
<evidence type="ECO:0000256" key="10">
    <source>
        <dbReference type="RuleBase" id="RU004327"/>
    </source>
</evidence>
<dbReference type="GO" id="GO:0006048">
    <property type="term" value="P:UDP-N-acetylglucosamine biosynthetic process"/>
    <property type="evidence" value="ECO:0007669"/>
    <property type="project" value="TreeGrafter"/>
</dbReference>
<comment type="function">
    <text evidence="8 10">Catalyzes the conversion of glucosamine-6-phosphate to glucosamine-1-phosphate.</text>
</comment>
<dbReference type="InterPro" id="IPR006352">
    <property type="entry name" value="GlmM_bact"/>
</dbReference>
<evidence type="ECO:0000256" key="3">
    <source>
        <dbReference type="ARBA" id="ARBA00022723"/>
    </source>
</evidence>
<dbReference type="PROSITE" id="PS00710">
    <property type="entry name" value="PGM_PMM"/>
    <property type="match status" value="1"/>
</dbReference>
<dbReference type="EC" id="5.4.2.10" evidence="6 8"/>
<keyword evidence="16" id="KW-1185">Reference proteome</keyword>
<dbReference type="PANTHER" id="PTHR42946">
    <property type="entry name" value="PHOSPHOHEXOSE MUTASE"/>
    <property type="match status" value="1"/>
</dbReference>
<feature type="domain" description="Alpha-D-phosphohexomutase alpha/beta/alpha" evidence="13">
    <location>
        <begin position="155"/>
        <end position="252"/>
    </location>
</feature>
<proteinExistence type="inferred from homology"/>
<evidence type="ECO:0000256" key="1">
    <source>
        <dbReference type="ARBA" id="ARBA00010231"/>
    </source>
</evidence>
<dbReference type="Pfam" id="PF02880">
    <property type="entry name" value="PGM_PMM_III"/>
    <property type="match status" value="1"/>
</dbReference>
<feature type="domain" description="Alpha-D-phosphohexomutase alpha/beta/alpha" evidence="14">
    <location>
        <begin position="256"/>
        <end position="368"/>
    </location>
</feature>
<dbReference type="GO" id="GO:0000287">
    <property type="term" value="F:magnesium ion binding"/>
    <property type="evidence" value="ECO:0007669"/>
    <property type="project" value="UniProtKB-UniRule"/>
</dbReference>
<dbReference type="FunFam" id="3.30.310.50:FF:000001">
    <property type="entry name" value="Phosphoglucosamine mutase"/>
    <property type="match status" value="1"/>
</dbReference>
<evidence type="ECO:0000256" key="7">
    <source>
        <dbReference type="ARBA" id="ARBA00068193"/>
    </source>
</evidence>
<dbReference type="NCBIfam" id="NF008139">
    <property type="entry name" value="PRK10887.1"/>
    <property type="match status" value="1"/>
</dbReference>
<dbReference type="Gene3D" id="3.30.310.50">
    <property type="entry name" value="Alpha-D-phosphohexomutase, C-terminal domain"/>
    <property type="match status" value="1"/>
</dbReference>
<dbReference type="InterPro" id="IPR016055">
    <property type="entry name" value="A-D-PHexomutase_a/b/a-I/II/III"/>
</dbReference>
<dbReference type="SUPFAM" id="SSF55957">
    <property type="entry name" value="Phosphoglucomutase, C-terminal domain"/>
    <property type="match status" value="1"/>
</dbReference>
<dbReference type="GO" id="GO:0004615">
    <property type="term" value="F:phosphomannomutase activity"/>
    <property type="evidence" value="ECO:0007669"/>
    <property type="project" value="TreeGrafter"/>
</dbReference>
<keyword evidence="3 8" id="KW-0479">Metal-binding</keyword>
<reference evidence="16" key="1">
    <citation type="submission" date="2016-10" db="EMBL/GenBank/DDBJ databases">
        <authorList>
            <person name="Varghese N."/>
            <person name="Submissions S."/>
        </authorList>
    </citation>
    <scope>NUCLEOTIDE SEQUENCE [LARGE SCALE GENOMIC DNA]</scope>
    <source>
        <strain evidence="16">DSM 3384</strain>
    </source>
</reference>
<dbReference type="GO" id="GO:0005829">
    <property type="term" value="C:cytosol"/>
    <property type="evidence" value="ECO:0007669"/>
    <property type="project" value="TreeGrafter"/>
</dbReference>
<evidence type="ECO:0000259" key="13">
    <source>
        <dbReference type="Pfam" id="PF02879"/>
    </source>
</evidence>
<dbReference type="InterPro" id="IPR036900">
    <property type="entry name" value="A-D-PHexomutase_C_sf"/>
</dbReference>
<dbReference type="FunFam" id="3.40.120.10:FF:000001">
    <property type="entry name" value="Phosphoglucosamine mutase"/>
    <property type="match status" value="1"/>
</dbReference>
<dbReference type="GO" id="GO:0005975">
    <property type="term" value="P:carbohydrate metabolic process"/>
    <property type="evidence" value="ECO:0007669"/>
    <property type="project" value="InterPro"/>
</dbReference>
<feature type="active site" description="Phosphoserine intermediate" evidence="8">
    <location>
        <position position="101"/>
    </location>
</feature>
<dbReference type="Pfam" id="PF02879">
    <property type="entry name" value="PGM_PMM_II"/>
    <property type="match status" value="1"/>
</dbReference>
<dbReference type="InterPro" id="IPR005841">
    <property type="entry name" value="Alpha-D-phosphohexomutase_SF"/>
</dbReference>
<dbReference type="SUPFAM" id="SSF53738">
    <property type="entry name" value="Phosphoglucomutase, first 3 domains"/>
    <property type="match status" value="3"/>
</dbReference>
<comment type="PTM">
    <text evidence="8">Activated by phosphorylation.</text>
</comment>
<comment type="similarity">
    <text evidence="1 8 9">Belongs to the phosphohexose mutase family.</text>
</comment>
<feature type="binding site" description="via phosphate group" evidence="8">
    <location>
        <position position="101"/>
    </location>
    <ligand>
        <name>Mg(2+)</name>
        <dbReference type="ChEBI" id="CHEBI:18420"/>
    </ligand>
</feature>
<feature type="modified residue" description="Phosphoserine" evidence="8">
    <location>
        <position position="101"/>
    </location>
</feature>
<dbReference type="InterPro" id="IPR005843">
    <property type="entry name" value="A-D-PHexomutase_C"/>
</dbReference>
<dbReference type="NCBIfam" id="TIGR01455">
    <property type="entry name" value="glmM"/>
    <property type="match status" value="1"/>
</dbReference>
<sequence>MGKLFGTDGIRGVANTYPITCEMALKTGRAIGFFIREHGYHRVIIGKDTRISGDMLESALAAGISSTGIDVMLAGVIPTPGVAYLCSSLKDAGAGIVISASHNPYQDNGIKIFNHGGGKLTDEQEDWIEDYILNNQTMPQGNVGKISVISDSLKQYSDFLLNGFSFEKCYKKLKLIIDCSNGAASRIGHRVFNESLFDAQFIYDSPDGKNINDGCGSQHTQELQRLIIKENADMGLAFDGDADRLIAVDENGNQITGDTILAVCAKFAKEKGILAKNIVVSTIMSNIGLTKALDSIGISHIKSDVGDRKVLEAMKQSGAVMGGEDSGHMIFLGHHTTGDGILSALKLIEVMLGTHQSLSSLAAVMKVYPQVLMNVNVNEGRPDFMKIKPVADTIQSVENKLGDKGRVLIRYSGTQPLLRVMVEGPDQELTTNYCLEICKSIKDNISNKK</sequence>
<evidence type="ECO:0000259" key="14">
    <source>
        <dbReference type="Pfam" id="PF02880"/>
    </source>
</evidence>
<keyword evidence="5 8" id="KW-0413">Isomerase</keyword>
<protein>
    <recommendedName>
        <fullName evidence="7 8">Phosphoglucosamine mutase</fullName>
        <ecNumber evidence="6 8">5.4.2.10</ecNumber>
    </recommendedName>
</protein>
<feature type="domain" description="Alpha-D-phosphohexomutase C-terminal" evidence="11">
    <location>
        <begin position="372"/>
        <end position="439"/>
    </location>
</feature>
<dbReference type="Pfam" id="PF02878">
    <property type="entry name" value="PGM_PMM_I"/>
    <property type="match status" value="1"/>
</dbReference>
<gene>
    <name evidence="8" type="primary">glmM</name>
    <name evidence="15" type="ORF">SAMN04487931_103421</name>
</gene>
<evidence type="ECO:0000259" key="11">
    <source>
        <dbReference type="Pfam" id="PF00408"/>
    </source>
</evidence>
<evidence type="ECO:0000256" key="2">
    <source>
        <dbReference type="ARBA" id="ARBA00022553"/>
    </source>
</evidence>
<keyword evidence="4 8" id="KW-0460">Magnesium</keyword>
<dbReference type="InterPro" id="IPR050060">
    <property type="entry name" value="Phosphoglucosamine_mutase"/>
</dbReference>
<evidence type="ECO:0000256" key="8">
    <source>
        <dbReference type="HAMAP-Rule" id="MF_01554"/>
    </source>
</evidence>
<dbReference type="RefSeq" id="WP_092232083.1">
    <property type="nucleotide sequence ID" value="NZ_FNLL01000003.1"/>
</dbReference>
<dbReference type="PRINTS" id="PR00509">
    <property type="entry name" value="PGMPMM"/>
</dbReference>
<evidence type="ECO:0000313" key="16">
    <source>
        <dbReference type="Proteomes" id="UP000199608"/>
    </source>
</evidence>
<evidence type="ECO:0000313" key="15">
    <source>
        <dbReference type="EMBL" id="SDT99857.1"/>
    </source>
</evidence>
<accession>A0A1H2EXM7</accession>
<dbReference type="InterPro" id="IPR005845">
    <property type="entry name" value="A-D-PHexomutase_a/b/a-II"/>
</dbReference>
<dbReference type="Gene3D" id="3.40.120.10">
    <property type="entry name" value="Alpha-D-Glucose-1,6-Bisphosphate, subunit A, domain 3"/>
    <property type="match status" value="3"/>
</dbReference>
<dbReference type="HAMAP" id="MF_01554_B">
    <property type="entry name" value="GlmM_B"/>
    <property type="match status" value="1"/>
</dbReference>
<keyword evidence="2 8" id="KW-0597">Phosphoprotein</keyword>
<dbReference type="InterPro" id="IPR005846">
    <property type="entry name" value="A-D-PHexomutase_a/b/a-III"/>
</dbReference>
<dbReference type="AlphaFoldDB" id="A0A1H2EXM7"/>
<comment type="cofactor">
    <cofactor evidence="8">
        <name>Mg(2+)</name>
        <dbReference type="ChEBI" id="CHEBI:18420"/>
    </cofactor>
    <text evidence="8">Binds 1 Mg(2+) ion per subunit.</text>
</comment>
<dbReference type="EMBL" id="FNLL01000003">
    <property type="protein sequence ID" value="SDT99857.1"/>
    <property type="molecule type" value="Genomic_DNA"/>
</dbReference>
<feature type="binding site" evidence="8">
    <location>
        <position position="239"/>
    </location>
    <ligand>
        <name>Mg(2+)</name>
        <dbReference type="ChEBI" id="CHEBI:18420"/>
    </ligand>
</feature>
<dbReference type="Proteomes" id="UP000199608">
    <property type="component" value="Unassembled WGS sequence"/>
</dbReference>
<dbReference type="Pfam" id="PF00408">
    <property type="entry name" value="PGM_PMM_IV"/>
    <property type="match status" value="1"/>
</dbReference>
<dbReference type="InterPro" id="IPR005844">
    <property type="entry name" value="A-D-PHexomutase_a/b/a-I"/>
</dbReference>
<organism evidence="15 16">
    <name type="scientific">Desulfobacula phenolica</name>
    <dbReference type="NCBI Taxonomy" id="90732"/>
    <lineage>
        <taxon>Bacteria</taxon>
        <taxon>Pseudomonadati</taxon>
        <taxon>Thermodesulfobacteriota</taxon>
        <taxon>Desulfobacteria</taxon>
        <taxon>Desulfobacterales</taxon>
        <taxon>Desulfobacteraceae</taxon>
        <taxon>Desulfobacula</taxon>
    </lineage>
</organism>
<evidence type="ECO:0000256" key="6">
    <source>
        <dbReference type="ARBA" id="ARBA00066330"/>
    </source>
</evidence>
<dbReference type="FunFam" id="3.40.120.10:FF:000002">
    <property type="entry name" value="Phosphoglucosamine mutase"/>
    <property type="match status" value="1"/>
</dbReference>
<evidence type="ECO:0000256" key="9">
    <source>
        <dbReference type="RuleBase" id="RU004326"/>
    </source>
</evidence>
<evidence type="ECO:0000256" key="5">
    <source>
        <dbReference type="ARBA" id="ARBA00023235"/>
    </source>
</evidence>
<feature type="binding site" evidence="8">
    <location>
        <position position="243"/>
    </location>
    <ligand>
        <name>Mg(2+)</name>
        <dbReference type="ChEBI" id="CHEBI:18420"/>
    </ligand>
</feature>
<comment type="catalytic activity">
    <reaction evidence="8 10">
        <text>alpha-D-glucosamine 1-phosphate = D-glucosamine 6-phosphate</text>
        <dbReference type="Rhea" id="RHEA:23424"/>
        <dbReference type="ChEBI" id="CHEBI:58516"/>
        <dbReference type="ChEBI" id="CHEBI:58725"/>
        <dbReference type="EC" id="5.4.2.10"/>
    </reaction>
</comment>
<feature type="domain" description="Alpha-D-phosphohexomutase alpha/beta/alpha" evidence="12">
    <location>
        <begin position="3"/>
        <end position="136"/>
    </location>
</feature>
<dbReference type="InterPro" id="IPR016066">
    <property type="entry name" value="A-D-PHexomutase_CS"/>
</dbReference>
<evidence type="ECO:0000259" key="12">
    <source>
        <dbReference type="Pfam" id="PF02878"/>
    </source>
</evidence>
<dbReference type="GO" id="GO:0009252">
    <property type="term" value="P:peptidoglycan biosynthetic process"/>
    <property type="evidence" value="ECO:0007669"/>
    <property type="project" value="TreeGrafter"/>
</dbReference>
<feature type="binding site" evidence="8">
    <location>
        <position position="241"/>
    </location>
    <ligand>
        <name>Mg(2+)</name>
        <dbReference type="ChEBI" id="CHEBI:18420"/>
    </ligand>
</feature>
<dbReference type="GO" id="GO:0008966">
    <property type="term" value="F:phosphoglucosamine mutase activity"/>
    <property type="evidence" value="ECO:0007669"/>
    <property type="project" value="UniProtKB-UniRule"/>
</dbReference>
<name>A0A1H2EXM7_9BACT</name>
<dbReference type="PANTHER" id="PTHR42946:SF1">
    <property type="entry name" value="PHOSPHOGLUCOMUTASE (ALPHA-D-GLUCOSE-1,6-BISPHOSPHATE-DEPENDENT)"/>
    <property type="match status" value="1"/>
</dbReference>
<dbReference type="CDD" id="cd05802">
    <property type="entry name" value="GlmM"/>
    <property type="match status" value="1"/>
</dbReference>